<dbReference type="Proteomes" id="UP001218218">
    <property type="component" value="Unassembled WGS sequence"/>
</dbReference>
<evidence type="ECO:0000313" key="2">
    <source>
        <dbReference type="Proteomes" id="UP001218218"/>
    </source>
</evidence>
<gene>
    <name evidence="1" type="ORF">DFH08DRAFT_818374</name>
</gene>
<name>A0AAD7EGW1_9AGAR</name>
<proteinExistence type="predicted"/>
<dbReference type="EMBL" id="JARIHO010000049">
    <property type="protein sequence ID" value="KAJ7321997.1"/>
    <property type="molecule type" value="Genomic_DNA"/>
</dbReference>
<sequence length="136" mass="15113">MGVTSDIIQEIIRDCTDCTACKCQFSHDGFNRHIRGGFCWNHPEPTAVTPKPSVEHLPHELAVRELPPGKQLGTEAEFLESPIGAVLLEWNSPLGVPLDVWAMASTATTKYQMRDMQTVSHFPCARGAPSPDYWHV</sequence>
<dbReference type="AlphaFoldDB" id="A0AAD7EGW1"/>
<evidence type="ECO:0000313" key="1">
    <source>
        <dbReference type="EMBL" id="KAJ7321997.1"/>
    </source>
</evidence>
<keyword evidence="2" id="KW-1185">Reference proteome</keyword>
<protein>
    <submittedName>
        <fullName evidence="1">Uncharacterized protein</fullName>
    </submittedName>
</protein>
<organism evidence="1 2">
    <name type="scientific">Mycena albidolilacea</name>
    <dbReference type="NCBI Taxonomy" id="1033008"/>
    <lineage>
        <taxon>Eukaryota</taxon>
        <taxon>Fungi</taxon>
        <taxon>Dikarya</taxon>
        <taxon>Basidiomycota</taxon>
        <taxon>Agaricomycotina</taxon>
        <taxon>Agaricomycetes</taxon>
        <taxon>Agaricomycetidae</taxon>
        <taxon>Agaricales</taxon>
        <taxon>Marasmiineae</taxon>
        <taxon>Mycenaceae</taxon>
        <taxon>Mycena</taxon>
    </lineage>
</organism>
<reference evidence="1" key="1">
    <citation type="submission" date="2023-03" db="EMBL/GenBank/DDBJ databases">
        <title>Massive genome expansion in bonnet fungi (Mycena s.s.) driven by repeated elements and novel gene families across ecological guilds.</title>
        <authorList>
            <consortium name="Lawrence Berkeley National Laboratory"/>
            <person name="Harder C.B."/>
            <person name="Miyauchi S."/>
            <person name="Viragh M."/>
            <person name="Kuo A."/>
            <person name="Thoen E."/>
            <person name="Andreopoulos B."/>
            <person name="Lu D."/>
            <person name="Skrede I."/>
            <person name="Drula E."/>
            <person name="Henrissat B."/>
            <person name="Morin E."/>
            <person name="Kohler A."/>
            <person name="Barry K."/>
            <person name="LaButti K."/>
            <person name="Morin E."/>
            <person name="Salamov A."/>
            <person name="Lipzen A."/>
            <person name="Mereny Z."/>
            <person name="Hegedus B."/>
            <person name="Baldrian P."/>
            <person name="Stursova M."/>
            <person name="Weitz H."/>
            <person name="Taylor A."/>
            <person name="Grigoriev I.V."/>
            <person name="Nagy L.G."/>
            <person name="Martin F."/>
            <person name="Kauserud H."/>
        </authorList>
    </citation>
    <scope>NUCLEOTIDE SEQUENCE</scope>
    <source>
        <strain evidence="1">CBHHK002</strain>
    </source>
</reference>
<accession>A0AAD7EGW1</accession>
<comment type="caution">
    <text evidence="1">The sequence shown here is derived from an EMBL/GenBank/DDBJ whole genome shotgun (WGS) entry which is preliminary data.</text>
</comment>